<name>A0A8S3R4P8_MYTED</name>
<keyword evidence="8" id="KW-0406">Ion transport</keyword>
<sequence>MELIVYCIDHNQIELFKCLAETLLCVRCSSDSDPECEDDPKSPSPCPESQQRSACQTVREKNVKGEIVKFIRGCSTVSLKDNMEASGCRERNNNITMCYDICFTDGCNLGTQFILSPSLCIFLILLVSLSSILSSMVAVTWEDVMKPYFKDKSEENKAWITRILVIVYGALGIGTTFLFKNLKGTVLQASLSFMGAAGGALNGLIMLGAFFPWANWKGAVAGSLSSYVITMWVGIGKYTVVGIKENLPFPNSTCENSNHNNTDKINSTMLPFNTTDHTGEYFTVFGQTSSSDAALNELSGLHQFYSLSYLWYSAFGMLIAFVVGLIVSFATGPTTPEDIDPKYMIPIFDRLFWCCLPNQILKFLRCGVDYDKEEIEDNEDIKNEATTIGSCSNMSALGSETFSYKF</sequence>
<keyword evidence="9 11" id="KW-0472">Membrane</keyword>
<evidence type="ECO:0000256" key="1">
    <source>
        <dbReference type="ARBA" id="ARBA00004651"/>
    </source>
</evidence>
<feature type="transmembrane region" description="Helical" evidence="11">
    <location>
        <begin position="219"/>
        <end position="240"/>
    </location>
</feature>
<comment type="subcellular location">
    <subcellularLocation>
        <location evidence="1">Cell membrane</location>
        <topology evidence="1">Multi-pass membrane protein</topology>
    </subcellularLocation>
</comment>
<feature type="transmembrane region" description="Helical" evidence="11">
    <location>
        <begin position="309"/>
        <end position="330"/>
    </location>
</feature>
<comment type="similarity">
    <text evidence="2">Belongs to the sodium:solute symporter (SSF) (TC 2.A.21) family.</text>
</comment>
<evidence type="ECO:0000256" key="7">
    <source>
        <dbReference type="ARBA" id="ARBA00023053"/>
    </source>
</evidence>
<gene>
    <name evidence="12" type="ORF">MEDL_16639</name>
</gene>
<keyword evidence="5 11" id="KW-0812">Transmembrane</keyword>
<evidence type="ECO:0000313" key="13">
    <source>
        <dbReference type="Proteomes" id="UP000683360"/>
    </source>
</evidence>
<evidence type="ECO:0000256" key="11">
    <source>
        <dbReference type="SAM" id="Phobius"/>
    </source>
</evidence>
<dbReference type="PROSITE" id="PS50283">
    <property type="entry name" value="NA_SOLUT_SYMP_3"/>
    <property type="match status" value="1"/>
</dbReference>
<keyword evidence="4" id="KW-1003">Cell membrane</keyword>
<keyword evidence="7" id="KW-0915">Sodium</keyword>
<evidence type="ECO:0000256" key="6">
    <source>
        <dbReference type="ARBA" id="ARBA00022989"/>
    </source>
</evidence>
<dbReference type="SUPFAM" id="SSF57302">
    <property type="entry name" value="Snake toxin-like"/>
    <property type="match status" value="1"/>
</dbReference>
<proteinExistence type="inferred from homology"/>
<feature type="transmembrane region" description="Helical" evidence="11">
    <location>
        <begin position="119"/>
        <end position="139"/>
    </location>
</feature>
<dbReference type="GO" id="GO:0006814">
    <property type="term" value="P:sodium ion transport"/>
    <property type="evidence" value="ECO:0007669"/>
    <property type="project" value="UniProtKB-KW"/>
</dbReference>
<dbReference type="InterPro" id="IPR001734">
    <property type="entry name" value="Na/solute_symporter"/>
</dbReference>
<dbReference type="EMBL" id="CAJPWZ010000876">
    <property type="protein sequence ID" value="CAG2202094.1"/>
    <property type="molecule type" value="Genomic_DNA"/>
</dbReference>
<feature type="transmembrane region" description="Helical" evidence="11">
    <location>
        <begin position="159"/>
        <end position="179"/>
    </location>
</feature>
<dbReference type="PANTHER" id="PTHR42985:SF40">
    <property type="entry name" value="LD47995P-RELATED"/>
    <property type="match status" value="1"/>
</dbReference>
<dbReference type="PANTHER" id="PTHR42985">
    <property type="entry name" value="SODIUM-COUPLED MONOCARBOXYLATE TRANSPORTER"/>
    <property type="match status" value="1"/>
</dbReference>
<evidence type="ECO:0000256" key="2">
    <source>
        <dbReference type="ARBA" id="ARBA00006434"/>
    </source>
</evidence>
<protein>
    <submittedName>
        <fullName evidence="12">SLC5A6</fullName>
    </submittedName>
</protein>
<evidence type="ECO:0000256" key="8">
    <source>
        <dbReference type="ARBA" id="ARBA00023065"/>
    </source>
</evidence>
<evidence type="ECO:0000256" key="5">
    <source>
        <dbReference type="ARBA" id="ARBA00022692"/>
    </source>
</evidence>
<evidence type="ECO:0000256" key="4">
    <source>
        <dbReference type="ARBA" id="ARBA00022475"/>
    </source>
</evidence>
<organism evidence="12 13">
    <name type="scientific">Mytilus edulis</name>
    <name type="common">Blue mussel</name>
    <dbReference type="NCBI Taxonomy" id="6550"/>
    <lineage>
        <taxon>Eukaryota</taxon>
        <taxon>Metazoa</taxon>
        <taxon>Spiralia</taxon>
        <taxon>Lophotrochozoa</taxon>
        <taxon>Mollusca</taxon>
        <taxon>Bivalvia</taxon>
        <taxon>Autobranchia</taxon>
        <taxon>Pteriomorphia</taxon>
        <taxon>Mytilida</taxon>
        <taxon>Mytiloidea</taxon>
        <taxon>Mytilidae</taxon>
        <taxon>Mytilinae</taxon>
        <taxon>Mytilus</taxon>
    </lineage>
</organism>
<dbReference type="GO" id="GO:0015293">
    <property type="term" value="F:symporter activity"/>
    <property type="evidence" value="ECO:0007669"/>
    <property type="project" value="TreeGrafter"/>
</dbReference>
<dbReference type="GO" id="GO:0005886">
    <property type="term" value="C:plasma membrane"/>
    <property type="evidence" value="ECO:0007669"/>
    <property type="project" value="UniProtKB-SubCell"/>
</dbReference>
<keyword evidence="13" id="KW-1185">Reference proteome</keyword>
<feature type="transmembrane region" description="Helical" evidence="11">
    <location>
        <begin position="191"/>
        <end position="213"/>
    </location>
</feature>
<reference evidence="12" key="1">
    <citation type="submission" date="2021-03" db="EMBL/GenBank/DDBJ databases">
        <authorList>
            <person name="Bekaert M."/>
        </authorList>
    </citation>
    <scope>NUCLEOTIDE SEQUENCE</scope>
</reference>
<keyword evidence="3" id="KW-0813">Transport</keyword>
<dbReference type="Gene3D" id="1.20.1730.10">
    <property type="entry name" value="Sodium/glucose cotransporter"/>
    <property type="match status" value="1"/>
</dbReference>
<evidence type="ECO:0000313" key="12">
    <source>
        <dbReference type="EMBL" id="CAG2202094.1"/>
    </source>
</evidence>
<evidence type="ECO:0000256" key="10">
    <source>
        <dbReference type="ARBA" id="ARBA00023201"/>
    </source>
</evidence>
<evidence type="ECO:0000256" key="9">
    <source>
        <dbReference type="ARBA" id="ARBA00023136"/>
    </source>
</evidence>
<dbReference type="InterPro" id="IPR038377">
    <property type="entry name" value="Na/Glc_symporter_sf"/>
</dbReference>
<evidence type="ECO:0000256" key="3">
    <source>
        <dbReference type="ARBA" id="ARBA00022448"/>
    </source>
</evidence>
<dbReference type="AlphaFoldDB" id="A0A8S3R4P8"/>
<keyword evidence="6 11" id="KW-1133">Transmembrane helix</keyword>
<dbReference type="InterPro" id="IPR051163">
    <property type="entry name" value="Sodium:Solute_Symporter_SSF"/>
</dbReference>
<comment type="caution">
    <text evidence="12">The sequence shown here is derived from an EMBL/GenBank/DDBJ whole genome shotgun (WGS) entry which is preliminary data.</text>
</comment>
<keyword evidence="10" id="KW-0739">Sodium transport</keyword>
<accession>A0A8S3R4P8</accession>
<dbReference type="Proteomes" id="UP000683360">
    <property type="component" value="Unassembled WGS sequence"/>
</dbReference>
<dbReference type="OrthoDB" id="6153852at2759"/>
<dbReference type="InterPro" id="IPR045860">
    <property type="entry name" value="Snake_toxin-like_sf"/>
</dbReference>